<organism evidence="2 3">
    <name type="scientific">Tetrapyrgos nigripes</name>
    <dbReference type="NCBI Taxonomy" id="182062"/>
    <lineage>
        <taxon>Eukaryota</taxon>
        <taxon>Fungi</taxon>
        <taxon>Dikarya</taxon>
        <taxon>Basidiomycota</taxon>
        <taxon>Agaricomycotina</taxon>
        <taxon>Agaricomycetes</taxon>
        <taxon>Agaricomycetidae</taxon>
        <taxon>Agaricales</taxon>
        <taxon>Marasmiineae</taxon>
        <taxon>Marasmiaceae</taxon>
        <taxon>Tetrapyrgos</taxon>
    </lineage>
</organism>
<sequence length="90" mass="9667">MSTTTSPRPPTAEITSSMCPRTPEVTEVIEVITVLQLYSLRMWFLLPLVTSSMRTGVVTIVTIVHIAVVVMVTAVIGGCLSLNVFVGSSE</sequence>
<dbReference type="AlphaFoldDB" id="A0A8H5LUI4"/>
<feature type="transmembrane region" description="Helical" evidence="1">
    <location>
        <begin position="58"/>
        <end position="86"/>
    </location>
</feature>
<proteinExistence type="predicted"/>
<evidence type="ECO:0000256" key="1">
    <source>
        <dbReference type="SAM" id="Phobius"/>
    </source>
</evidence>
<accession>A0A8H5LUI4</accession>
<keyword evidence="1" id="KW-0472">Membrane</keyword>
<evidence type="ECO:0000313" key="3">
    <source>
        <dbReference type="Proteomes" id="UP000559256"/>
    </source>
</evidence>
<evidence type="ECO:0000313" key="2">
    <source>
        <dbReference type="EMBL" id="KAF5370057.1"/>
    </source>
</evidence>
<keyword evidence="3" id="KW-1185">Reference proteome</keyword>
<comment type="caution">
    <text evidence="2">The sequence shown here is derived from an EMBL/GenBank/DDBJ whole genome shotgun (WGS) entry which is preliminary data.</text>
</comment>
<name>A0A8H5LUI4_9AGAR</name>
<keyword evidence="1" id="KW-0812">Transmembrane</keyword>
<dbReference type="EMBL" id="JAACJM010000012">
    <property type="protein sequence ID" value="KAF5370057.1"/>
    <property type="molecule type" value="Genomic_DNA"/>
</dbReference>
<dbReference type="Proteomes" id="UP000559256">
    <property type="component" value="Unassembled WGS sequence"/>
</dbReference>
<gene>
    <name evidence="2" type="ORF">D9758_001121</name>
</gene>
<keyword evidence="1" id="KW-1133">Transmembrane helix</keyword>
<reference evidence="2 3" key="1">
    <citation type="journal article" date="2020" name="ISME J.">
        <title>Uncovering the hidden diversity of litter-decomposition mechanisms in mushroom-forming fungi.</title>
        <authorList>
            <person name="Floudas D."/>
            <person name="Bentzer J."/>
            <person name="Ahren D."/>
            <person name="Johansson T."/>
            <person name="Persson P."/>
            <person name="Tunlid A."/>
        </authorList>
    </citation>
    <scope>NUCLEOTIDE SEQUENCE [LARGE SCALE GENOMIC DNA]</scope>
    <source>
        <strain evidence="2 3">CBS 291.85</strain>
    </source>
</reference>
<protein>
    <submittedName>
        <fullName evidence="2">Uncharacterized protein</fullName>
    </submittedName>
</protein>